<evidence type="ECO:0000313" key="1">
    <source>
        <dbReference type="EMBL" id="KIQ93166.1"/>
    </source>
</evidence>
<dbReference type="EMBL" id="JXTH01000090">
    <property type="protein sequence ID" value="KIQ93166.1"/>
    <property type="molecule type" value="Genomic_DNA"/>
</dbReference>
<gene>
    <name evidence="1" type="ORF">LH47_02760</name>
</gene>
<accession>A0A0D0RWS7</accession>
<dbReference type="Proteomes" id="UP000032102">
    <property type="component" value="Unassembled WGS sequence"/>
</dbReference>
<keyword evidence="2" id="KW-1185">Reference proteome</keyword>
<dbReference type="InterPro" id="IPR054224">
    <property type="entry name" value="DUF6944"/>
</dbReference>
<protein>
    <submittedName>
        <fullName evidence="1">Uncharacterized protein</fullName>
    </submittedName>
</protein>
<dbReference type="Pfam" id="PF22116">
    <property type="entry name" value="DUF6944"/>
    <property type="match status" value="1"/>
</dbReference>
<organism evidence="1 2">
    <name type="scientific">Anoxybacillus thermarum</name>
    <dbReference type="NCBI Taxonomy" id="404937"/>
    <lineage>
        <taxon>Bacteria</taxon>
        <taxon>Bacillati</taxon>
        <taxon>Bacillota</taxon>
        <taxon>Bacilli</taxon>
        <taxon>Bacillales</taxon>
        <taxon>Anoxybacillaceae</taxon>
        <taxon>Anoxybacillus</taxon>
    </lineage>
</organism>
<name>A0A0D0RWS7_9BACL</name>
<dbReference type="AlphaFoldDB" id="A0A0D0RWS7"/>
<dbReference type="PATRIC" id="fig|404937.3.peg.3041"/>
<comment type="caution">
    <text evidence="1">The sequence shown here is derived from an EMBL/GenBank/DDBJ whole genome shotgun (WGS) entry which is preliminary data.</text>
</comment>
<proteinExistence type="predicted"/>
<reference evidence="1 2" key="1">
    <citation type="submission" date="2015-01" db="EMBL/GenBank/DDBJ databases">
        <title>Draft genome of Anoxybacillus thermarum strain AF/04.</title>
        <authorList>
            <person name="Poli A."/>
            <person name="Nicolaus B."/>
            <person name="Chan K.-G."/>
            <person name="Kahar U.M."/>
            <person name="Yaakob A.S."/>
            <person name="Chan C.S."/>
            <person name="Goh K.M."/>
        </authorList>
    </citation>
    <scope>NUCLEOTIDE SEQUENCE [LARGE SCALE GENOMIC DNA]</scope>
    <source>
        <strain evidence="1 2">AF/04</strain>
    </source>
</reference>
<sequence length="72" mass="7562">MNQSKTLIQAIGTVTSIVGSIPSLSDKKQFALDLSGNVLQATGKALEADAETSDTLGVYRNEMGTSPLSLDY</sequence>
<dbReference type="RefSeq" id="WP_235341164.1">
    <property type="nucleotide sequence ID" value="NZ_JXTH01000090.1"/>
</dbReference>
<evidence type="ECO:0000313" key="2">
    <source>
        <dbReference type="Proteomes" id="UP000032102"/>
    </source>
</evidence>